<dbReference type="GeneID" id="25406562"/>
<dbReference type="KEGG" id="tcb:TCARB_1151"/>
<gene>
    <name evidence="1" type="ORF">TCARB_1151</name>
</gene>
<dbReference type="STRING" id="697581.TCARB_1151"/>
<sequence>MTKTIAVDEATWKKLRALKDKLGLQSYNDVINILVERWHVTEIKEAVDTLSLDLEPQEAVSILKSMRKMRAPNIDKQ</sequence>
<accession>A0A3G1A5Q6</accession>
<evidence type="ECO:0000313" key="1">
    <source>
        <dbReference type="EMBL" id="AJB42199.1"/>
    </source>
</evidence>
<evidence type="ECO:0008006" key="3">
    <source>
        <dbReference type="Google" id="ProtNLM"/>
    </source>
</evidence>
<dbReference type="RefSeq" id="WP_020961767.1">
    <property type="nucleotide sequence ID" value="NZ_CP007493.1"/>
</dbReference>
<name>A0A3G1A5Q6_9CREN</name>
<dbReference type="AlphaFoldDB" id="A0A3G1A5Q6"/>
<dbReference type="EMBL" id="CP007493">
    <property type="protein sequence ID" value="AJB42199.1"/>
    <property type="molecule type" value="Genomic_DNA"/>
</dbReference>
<reference evidence="2" key="1">
    <citation type="book" date="2010" name="EXTREMOPHILES" publisher="0:0-0">
        <title>Complete genome sequences of ten hyperthermophilic archaea reveal their metabolic capabilities and possible ecological roles.</title>
        <editorList>
            <person name="?"/>
        </editorList>
        <authorList>
            <person name="Ravin N.V."/>
            <person name="Mardanov A.V."/>
            <person name="Bonch-Osmolovskaya E.A."/>
            <person name="Skryabin K.G."/>
        </authorList>
    </citation>
    <scope>NUCLEOTIDE SEQUENCE [LARGE SCALE GENOMIC DNA]</scope>
    <source>
        <strain evidence="2">1505</strain>
    </source>
</reference>
<protein>
    <recommendedName>
        <fullName evidence="3">Ribbon-helix-helix protein CopG domain-containing protein</fullName>
    </recommendedName>
</protein>
<dbReference type="GeneID" id="16572719"/>
<proteinExistence type="predicted"/>
<evidence type="ECO:0000313" key="2">
    <source>
        <dbReference type="Proteomes" id="UP000266720"/>
    </source>
</evidence>
<dbReference type="SMR" id="A0A3G1A5Q6"/>
<organism evidence="1 2">
    <name type="scientific">Thermofilum adornatum 1505</name>
    <dbReference type="NCBI Taxonomy" id="697581"/>
    <lineage>
        <taxon>Archaea</taxon>
        <taxon>Thermoproteota</taxon>
        <taxon>Thermoprotei</taxon>
        <taxon>Thermofilales</taxon>
        <taxon>Thermofilaceae</taxon>
        <taxon>Thermofilum</taxon>
    </lineage>
</organism>
<dbReference type="Proteomes" id="UP000266720">
    <property type="component" value="Chromosome"/>
</dbReference>